<evidence type="ECO:0000313" key="7">
    <source>
        <dbReference type="EMBL" id="TLS69089.1"/>
    </source>
</evidence>
<dbReference type="Gene3D" id="1.10.287.130">
    <property type="match status" value="1"/>
</dbReference>
<dbReference type="Proteomes" id="UP000306585">
    <property type="component" value="Unassembled WGS sequence"/>
</dbReference>
<reference evidence="7 8" key="1">
    <citation type="journal article" date="2019" name="Appl. Environ. Microbiol.">
        <title>Environmental Evidence and Genomic Insight of Iron-oxidizing Bacteria Preference Towards More Corrosion Resistant Stainless Steel at Higher Salinities.</title>
        <authorList>
            <person name="Garrison C.E."/>
            <person name="Price K.A."/>
            <person name="Field E.K."/>
        </authorList>
    </citation>
    <scope>NUCLEOTIDE SEQUENCE [LARGE SCALE GENOMIC DNA]</scope>
    <source>
        <strain evidence="7 8">P3</strain>
    </source>
</reference>
<gene>
    <name evidence="7" type="ORF">FEF65_00940</name>
</gene>
<dbReference type="PANTHER" id="PTHR43304">
    <property type="entry name" value="PHYTOCHROME-LIKE PROTEIN CPH1"/>
    <property type="match status" value="1"/>
</dbReference>
<dbReference type="InterPro" id="IPR036890">
    <property type="entry name" value="HATPase_C_sf"/>
</dbReference>
<dbReference type="InterPro" id="IPR036097">
    <property type="entry name" value="HisK_dim/P_sf"/>
</dbReference>
<dbReference type="SUPFAM" id="SSF47384">
    <property type="entry name" value="Homodimeric domain of signal transducing histidine kinase"/>
    <property type="match status" value="1"/>
</dbReference>
<evidence type="ECO:0000256" key="5">
    <source>
        <dbReference type="ARBA" id="ARBA00022777"/>
    </source>
</evidence>
<dbReference type="SUPFAM" id="SSF55785">
    <property type="entry name" value="PYP-like sensor domain (PAS domain)"/>
    <property type="match status" value="1"/>
</dbReference>
<dbReference type="SMART" id="SM00387">
    <property type="entry name" value="HATPase_c"/>
    <property type="match status" value="1"/>
</dbReference>
<dbReference type="Pfam" id="PF02518">
    <property type="entry name" value="HATPase_c"/>
    <property type="match status" value="1"/>
</dbReference>
<organism evidence="7 8">
    <name type="scientific">Mariprofundus erugo</name>
    <dbReference type="NCBI Taxonomy" id="2528639"/>
    <lineage>
        <taxon>Bacteria</taxon>
        <taxon>Pseudomonadati</taxon>
        <taxon>Pseudomonadota</taxon>
        <taxon>Candidatius Mariprofundia</taxon>
        <taxon>Mariprofundales</taxon>
        <taxon>Mariprofundaceae</taxon>
        <taxon>Mariprofundus</taxon>
    </lineage>
</organism>
<accession>A0A5R9GWI1</accession>
<keyword evidence="4" id="KW-0808">Transferase</keyword>
<keyword evidence="5" id="KW-0418">Kinase</keyword>
<evidence type="ECO:0000313" key="8">
    <source>
        <dbReference type="Proteomes" id="UP000306585"/>
    </source>
</evidence>
<dbReference type="AlphaFoldDB" id="A0A5R9GWI1"/>
<evidence type="ECO:0000259" key="6">
    <source>
        <dbReference type="PROSITE" id="PS50109"/>
    </source>
</evidence>
<evidence type="ECO:0000256" key="3">
    <source>
        <dbReference type="ARBA" id="ARBA00022553"/>
    </source>
</evidence>
<dbReference type="InterPro" id="IPR004358">
    <property type="entry name" value="Sig_transdc_His_kin-like_C"/>
</dbReference>
<protein>
    <recommendedName>
        <fullName evidence="2">histidine kinase</fullName>
        <ecNumber evidence="2">2.7.13.3</ecNumber>
    </recommendedName>
</protein>
<keyword evidence="8" id="KW-1185">Reference proteome</keyword>
<feature type="domain" description="Histidine kinase" evidence="6">
    <location>
        <begin position="134"/>
        <end position="348"/>
    </location>
</feature>
<dbReference type="Pfam" id="PF00512">
    <property type="entry name" value="HisKA"/>
    <property type="match status" value="1"/>
</dbReference>
<comment type="caution">
    <text evidence="7">The sequence shown here is derived from an EMBL/GenBank/DDBJ whole genome shotgun (WGS) entry which is preliminary data.</text>
</comment>
<dbReference type="InterPro" id="IPR003661">
    <property type="entry name" value="HisK_dim/P_dom"/>
</dbReference>
<evidence type="ECO:0000256" key="4">
    <source>
        <dbReference type="ARBA" id="ARBA00022679"/>
    </source>
</evidence>
<dbReference type="SMART" id="SM00388">
    <property type="entry name" value="HisKA"/>
    <property type="match status" value="1"/>
</dbReference>
<name>A0A5R9GWI1_9PROT</name>
<dbReference type="Gene3D" id="3.30.565.10">
    <property type="entry name" value="Histidine kinase-like ATPase, C-terminal domain"/>
    <property type="match status" value="1"/>
</dbReference>
<comment type="catalytic activity">
    <reaction evidence="1">
        <text>ATP + protein L-histidine = ADP + protein N-phospho-L-histidine.</text>
        <dbReference type="EC" id="2.7.13.3"/>
    </reaction>
</comment>
<dbReference type="FunFam" id="3.30.565.10:FF:000006">
    <property type="entry name" value="Sensor histidine kinase WalK"/>
    <property type="match status" value="1"/>
</dbReference>
<keyword evidence="3" id="KW-0597">Phosphoprotein</keyword>
<dbReference type="PRINTS" id="PR00344">
    <property type="entry name" value="BCTRLSENSOR"/>
</dbReference>
<sequence>MRMTNPEKMQTLLQLAPVILVRWRADGRILTMSGAAEHCTRLALAPGDNYFEHIHPSDRDAVITRFGELETGRSEASYRLLGESAAMYHIREYSTLSNDQAGERDGVLIIEQPEQHLQQQLARCEKELQEFAYIASHDLMEPLRKVQAFGERLQQKYSHDLDEKGQDYLERMLHASARMQEFLNGLLEYSRVNTRGKPPASCDLKLICLEQVERLHKLTTPTEARIAVGDLPVIEADCDQIRQLLQHLLTNALKFHHEGVRPIIAVSAKVEGNQLTMKVKDNGMGFAQEHAEKVFQLFQRLHGRTQYPGAGIGLAVCRRIAERHGGEIRAFATPGSGAEFIVTLPVCHNRGGE</sequence>
<dbReference type="InterPro" id="IPR035965">
    <property type="entry name" value="PAS-like_dom_sf"/>
</dbReference>
<dbReference type="EMBL" id="VBRY01000001">
    <property type="protein sequence ID" value="TLS69089.1"/>
    <property type="molecule type" value="Genomic_DNA"/>
</dbReference>
<dbReference type="CDD" id="cd00082">
    <property type="entry name" value="HisKA"/>
    <property type="match status" value="1"/>
</dbReference>
<evidence type="ECO:0000256" key="2">
    <source>
        <dbReference type="ARBA" id="ARBA00012438"/>
    </source>
</evidence>
<evidence type="ECO:0000256" key="1">
    <source>
        <dbReference type="ARBA" id="ARBA00000085"/>
    </source>
</evidence>
<dbReference type="SUPFAM" id="SSF55874">
    <property type="entry name" value="ATPase domain of HSP90 chaperone/DNA topoisomerase II/histidine kinase"/>
    <property type="match status" value="1"/>
</dbReference>
<proteinExistence type="predicted"/>
<dbReference type="InterPro" id="IPR005467">
    <property type="entry name" value="His_kinase_dom"/>
</dbReference>
<dbReference type="GO" id="GO:0000155">
    <property type="term" value="F:phosphorelay sensor kinase activity"/>
    <property type="evidence" value="ECO:0007669"/>
    <property type="project" value="InterPro"/>
</dbReference>
<dbReference type="Gene3D" id="3.30.450.20">
    <property type="entry name" value="PAS domain"/>
    <property type="match status" value="1"/>
</dbReference>
<dbReference type="InterPro" id="IPR052162">
    <property type="entry name" value="Sensor_kinase/Photoreceptor"/>
</dbReference>
<dbReference type="PROSITE" id="PS50109">
    <property type="entry name" value="HIS_KIN"/>
    <property type="match status" value="1"/>
</dbReference>
<dbReference type="InterPro" id="IPR003594">
    <property type="entry name" value="HATPase_dom"/>
</dbReference>
<dbReference type="EC" id="2.7.13.3" evidence="2"/>
<dbReference type="PANTHER" id="PTHR43304:SF1">
    <property type="entry name" value="PAC DOMAIN-CONTAINING PROTEIN"/>
    <property type="match status" value="1"/>
</dbReference>